<evidence type="ECO:0000313" key="2">
    <source>
        <dbReference type="EMBL" id="AEG60097.1"/>
    </source>
</evidence>
<dbReference type="PIRSF" id="PIRSF006593">
    <property type="entry name" value="UCP006593"/>
    <property type="match status" value="1"/>
</dbReference>
<dbReference type="SUPFAM" id="SSF111321">
    <property type="entry name" value="AF1104-like"/>
    <property type="match status" value="1"/>
</dbReference>
<feature type="domain" description="Damage-control phosphatase ARMT1-like metal-binding" evidence="1">
    <location>
        <begin position="6"/>
        <end position="279"/>
    </location>
</feature>
<dbReference type="eggNOG" id="COG1578">
    <property type="taxonomic scope" value="Bacteria"/>
</dbReference>
<name>F6DU22_DESRL</name>
<evidence type="ECO:0000313" key="3">
    <source>
        <dbReference type="Proteomes" id="UP000009234"/>
    </source>
</evidence>
<dbReference type="Proteomes" id="UP000009234">
    <property type="component" value="Chromosome"/>
</dbReference>
<dbReference type="Gene3D" id="1.10.285.20">
    <property type="entry name" value="Uncharacterised protein PF01937, DUF89, domain 2"/>
    <property type="match status" value="1"/>
</dbReference>
<accession>F6DU22</accession>
<reference evidence="2 3" key="2">
    <citation type="journal article" date="2012" name="Stand. Genomic Sci.">
        <title>Complete genome sequence of the sulfate-reducing firmicute Desulfotomaculum ruminis type strain (DL(T)).</title>
        <authorList>
            <person name="Spring S."/>
            <person name="Visser M."/>
            <person name="Lu M."/>
            <person name="Copeland A."/>
            <person name="Lapidus A."/>
            <person name="Lucas S."/>
            <person name="Cheng J.F."/>
            <person name="Han C."/>
            <person name="Tapia R."/>
            <person name="Goodwin L.A."/>
            <person name="Pitluck S."/>
            <person name="Ivanova N."/>
            <person name="Land M."/>
            <person name="Hauser L."/>
            <person name="Larimer F."/>
            <person name="Rohde M."/>
            <person name="Goker M."/>
            <person name="Detter J.C."/>
            <person name="Kyrpides N.C."/>
            <person name="Woyke T."/>
            <person name="Schaap P.J."/>
            <person name="Plugge C.M."/>
            <person name="Muyzer G."/>
            <person name="Kuever J."/>
            <person name="Pereira I.A."/>
            <person name="Parshina S.N."/>
            <person name="Bernier-Latmani R."/>
            <person name="Stams A.J."/>
            <person name="Klenk H.P."/>
        </authorList>
    </citation>
    <scope>NUCLEOTIDE SEQUENCE [LARGE SCALE GENOMIC DNA]</scope>
    <source>
        <strain evidence="3">ATCC 23193 / DSM 2154 / NCIB 8452 / DL</strain>
    </source>
</reference>
<dbReference type="RefSeq" id="WP_013841861.1">
    <property type="nucleotide sequence ID" value="NC_015589.1"/>
</dbReference>
<dbReference type="OrthoDB" id="9796465at2"/>
<gene>
    <name evidence="2" type="ordered locus">Desru_1835</name>
</gene>
<dbReference type="EMBL" id="CP002780">
    <property type="protein sequence ID" value="AEG60097.1"/>
    <property type="molecule type" value="Genomic_DNA"/>
</dbReference>
<proteinExistence type="predicted"/>
<evidence type="ECO:0000259" key="1">
    <source>
        <dbReference type="Pfam" id="PF01937"/>
    </source>
</evidence>
<protein>
    <recommendedName>
        <fullName evidence="1">Damage-control phosphatase ARMT1-like metal-binding domain-containing protein</fullName>
    </recommendedName>
</protein>
<reference evidence="3" key="1">
    <citation type="submission" date="2011-05" db="EMBL/GenBank/DDBJ databases">
        <title>Complete sequence of Desulfotomaculum ruminis DSM 2154.</title>
        <authorList>
            <person name="Lucas S."/>
            <person name="Copeland A."/>
            <person name="Lapidus A."/>
            <person name="Cheng J.-F."/>
            <person name="Goodwin L."/>
            <person name="Pitluck S."/>
            <person name="Lu M."/>
            <person name="Detter J.C."/>
            <person name="Han C."/>
            <person name="Tapia R."/>
            <person name="Land M."/>
            <person name="Hauser L."/>
            <person name="Kyrpides N."/>
            <person name="Ivanova N."/>
            <person name="Mikhailova N."/>
            <person name="Pagani I."/>
            <person name="Stams A.J.M."/>
            <person name="Plugge C.M."/>
            <person name="Muyzer G."/>
            <person name="Kuever J."/>
            <person name="Parshina S.N."/>
            <person name="Ivanova A.E."/>
            <person name="Nazina T.N."/>
            <person name="Brambilla E."/>
            <person name="Spring S."/>
            <person name="Klenk H.-P."/>
            <person name="Woyke T."/>
        </authorList>
    </citation>
    <scope>NUCLEOTIDE SEQUENCE [LARGE SCALE GENOMIC DNA]</scope>
    <source>
        <strain evidence="3">ATCC 23193 / DSM 2154 / NCIB 8452 / DL</strain>
    </source>
</reference>
<organism evidence="2 3">
    <name type="scientific">Desulforamulus ruminis (strain ATCC 23193 / DSM 2154 / NCIMB 8452 / DL)</name>
    <name type="common">Desulfotomaculum ruminis</name>
    <dbReference type="NCBI Taxonomy" id="696281"/>
    <lineage>
        <taxon>Bacteria</taxon>
        <taxon>Bacillati</taxon>
        <taxon>Bacillota</taxon>
        <taxon>Clostridia</taxon>
        <taxon>Eubacteriales</taxon>
        <taxon>Peptococcaceae</taxon>
        <taxon>Desulforamulus</taxon>
    </lineage>
</organism>
<dbReference type="Pfam" id="PF01937">
    <property type="entry name" value="ARMT1-like_dom"/>
    <property type="match status" value="1"/>
</dbReference>
<sequence>MKAYIDCVHCYLKQAASCMAFAHVDEDRQHQVIYELMDFVKGMDRRNTPAENSTEALLEVYKKIANDDPYKEAKKSSNDLALKLYPALKDLLEDSEDRLYSALKISVAGNIIDLGINKSFDIQGSLQYSLKTGFAKDDYRDFLGKLQKAKEVVIIGDNAGEIVFDRILVEELTRRGKKVIYVVKEGPILNDSTMEDAFYIGMDKVARVITTGSRYLGVSFNHISQEFLSLLQNSELIISKGQANFETLEDQSFTKGRIYYLLKIKCEGVGRVAGVNFGDIVFFNK</sequence>
<dbReference type="KEGG" id="dru:Desru_1835"/>
<dbReference type="InterPro" id="IPR002791">
    <property type="entry name" value="ARMT1-like_metal-bd"/>
</dbReference>
<dbReference type="HOGENOM" id="CLU_071520_1_0_9"/>
<keyword evidence="3" id="KW-1185">Reference proteome</keyword>
<dbReference type="InterPro" id="IPR014444">
    <property type="entry name" value="PH1575-like"/>
</dbReference>
<dbReference type="AlphaFoldDB" id="F6DU22"/>
<dbReference type="InterPro" id="IPR036075">
    <property type="entry name" value="ARMT-1-like_metal-bd_sf"/>
</dbReference>
<dbReference type="Gene3D" id="3.40.50.10880">
    <property type="entry name" value="Uncharacterised protein PF01937, DUF89, domain 3"/>
    <property type="match status" value="1"/>
</dbReference>